<feature type="binding site" evidence="2">
    <location>
        <position position="92"/>
    </location>
    <ligand>
        <name>Fe cation</name>
        <dbReference type="ChEBI" id="CHEBI:24875"/>
    </ligand>
</feature>
<evidence type="ECO:0000313" key="6">
    <source>
        <dbReference type="EMBL" id="EIE20829.1"/>
    </source>
</evidence>
<comment type="similarity">
    <text evidence="1 3">Belongs to the pirin family.</text>
</comment>
<evidence type="ECO:0000259" key="5">
    <source>
        <dbReference type="Pfam" id="PF17954"/>
    </source>
</evidence>
<dbReference type="PANTHER" id="PTHR43212:SF3">
    <property type="entry name" value="QUERCETIN 2,3-DIOXYGENASE"/>
    <property type="match status" value="1"/>
</dbReference>
<protein>
    <submittedName>
        <fullName evidence="6">RmlC-like cupin</fullName>
    </submittedName>
</protein>
<evidence type="ECO:0000256" key="3">
    <source>
        <dbReference type="RuleBase" id="RU003457"/>
    </source>
</evidence>
<dbReference type="PIRSF" id="PIRSF006232">
    <property type="entry name" value="Pirin"/>
    <property type="match status" value="1"/>
</dbReference>
<feature type="domain" description="Quercetin 2,3-dioxygenase C-terminal cupin" evidence="5">
    <location>
        <begin position="197"/>
        <end position="277"/>
    </location>
</feature>
<dbReference type="eggNOG" id="ENOG502RXW4">
    <property type="taxonomic scope" value="Eukaryota"/>
</dbReference>
<evidence type="ECO:0000256" key="2">
    <source>
        <dbReference type="PIRSR" id="PIRSR006232-1"/>
    </source>
</evidence>
<dbReference type="InterPro" id="IPR003829">
    <property type="entry name" value="Pirin_N_dom"/>
</dbReference>
<dbReference type="RefSeq" id="XP_005645373.1">
    <property type="nucleotide sequence ID" value="XM_005645316.1"/>
</dbReference>
<sequence>MVLSSSLQASWFLKQHCRASVATSMSTFARPTSVEKIPAVSLHVSKPTWWLESRFHFSFADYYNPQNNNFGALRVLNDDLVKGNAGFGTHGHRDAEIFSYVVDGELTHADSMGNKESLGRGAVQYLSAGSGMRHSEMNDGDETTRFLQIWITPDQRGHEPQYGSREYKPEDRHNQLLHLLGGTGTAPTWSNVNSCGQPITLHQDVNVYVSENDGSVAHNIVLGEGRQAYLVAIEGSLDVNGTTLQKRDAAELVSGSQEAPLTLTSGSQGCHFMLIEMAAS</sequence>
<dbReference type="KEGG" id="csl:COCSUDRAFT_48424"/>
<comment type="caution">
    <text evidence="6">The sequence shown here is derived from an EMBL/GenBank/DDBJ whole genome shotgun (WGS) entry which is preliminary data.</text>
</comment>
<organism evidence="6 7">
    <name type="scientific">Coccomyxa subellipsoidea (strain C-169)</name>
    <name type="common">Green microalga</name>
    <dbReference type="NCBI Taxonomy" id="574566"/>
    <lineage>
        <taxon>Eukaryota</taxon>
        <taxon>Viridiplantae</taxon>
        <taxon>Chlorophyta</taxon>
        <taxon>core chlorophytes</taxon>
        <taxon>Trebouxiophyceae</taxon>
        <taxon>Trebouxiophyceae incertae sedis</taxon>
        <taxon>Coccomyxaceae</taxon>
        <taxon>Coccomyxa</taxon>
        <taxon>Coccomyxa subellipsoidea</taxon>
    </lineage>
</organism>
<dbReference type="Pfam" id="PF17954">
    <property type="entry name" value="Pirin_C_2"/>
    <property type="match status" value="1"/>
</dbReference>
<keyword evidence="2" id="KW-0408">Iron</keyword>
<evidence type="ECO:0000259" key="4">
    <source>
        <dbReference type="Pfam" id="PF02678"/>
    </source>
</evidence>
<dbReference type="SUPFAM" id="SSF51182">
    <property type="entry name" value="RmlC-like cupins"/>
    <property type="match status" value="1"/>
</dbReference>
<evidence type="ECO:0000256" key="1">
    <source>
        <dbReference type="ARBA" id="ARBA00008416"/>
    </source>
</evidence>
<comment type="cofactor">
    <cofactor evidence="2">
        <name>Fe cation</name>
        <dbReference type="ChEBI" id="CHEBI:24875"/>
    </cofactor>
    <text evidence="2">Binds 1 Fe cation per subunit.</text>
</comment>
<reference evidence="6 7" key="1">
    <citation type="journal article" date="2012" name="Genome Biol.">
        <title>The genome of the polar eukaryotic microalga coccomyxa subellipsoidea reveals traits of cold adaptation.</title>
        <authorList>
            <person name="Blanc G."/>
            <person name="Agarkova I."/>
            <person name="Grimwood J."/>
            <person name="Kuo A."/>
            <person name="Brueggeman A."/>
            <person name="Dunigan D."/>
            <person name="Gurnon J."/>
            <person name="Ladunga I."/>
            <person name="Lindquist E."/>
            <person name="Lucas S."/>
            <person name="Pangilinan J."/>
            <person name="Proschold T."/>
            <person name="Salamov A."/>
            <person name="Schmutz J."/>
            <person name="Weeks D."/>
            <person name="Yamada T."/>
            <person name="Claverie J.M."/>
            <person name="Grigoriev I."/>
            <person name="Van Etten J."/>
            <person name="Lomsadze A."/>
            <person name="Borodovsky M."/>
        </authorList>
    </citation>
    <scope>NUCLEOTIDE SEQUENCE [LARGE SCALE GENOMIC DNA]</scope>
    <source>
        <strain evidence="6 7">C-169</strain>
    </source>
</reference>
<dbReference type="GeneID" id="17038808"/>
<proteinExistence type="inferred from homology"/>
<feature type="binding site" evidence="2">
    <location>
        <position position="136"/>
    </location>
    <ligand>
        <name>Fe cation</name>
        <dbReference type="ChEBI" id="CHEBI:24875"/>
    </ligand>
</feature>
<dbReference type="AlphaFoldDB" id="I0YR10"/>
<dbReference type="GO" id="GO:0046872">
    <property type="term" value="F:metal ion binding"/>
    <property type="evidence" value="ECO:0007669"/>
    <property type="project" value="UniProtKB-KW"/>
</dbReference>
<dbReference type="InterPro" id="IPR011051">
    <property type="entry name" value="RmlC_Cupin_sf"/>
</dbReference>
<dbReference type="PANTHER" id="PTHR43212">
    <property type="entry name" value="QUERCETIN 2,3-DIOXYGENASE"/>
    <property type="match status" value="1"/>
</dbReference>
<name>I0YR10_COCSC</name>
<feature type="domain" description="Pirin N-terminal" evidence="4">
    <location>
        <begin position="48"/>
        <end position="151"/>
    </location>
</feature>
<evidence type="ECO:0000313" key="7">
    <source>
        <dbReference type="Proteomes" id="UP000007264"/>
    </source>
</evidence>
<dbReference type="InterPro" id="IPR041602">
    <property type="entry name" value="Quercetinase_C"/>
</dbReference>
<feature type="binding site" evidence="2">
    <location>
        <position position="134"/>
    </location>
    <ligand>
        <name>Fe cation</name>
        <dbReference type="ChEBI" id="CHEBI:24875"/>
    </ligand>
</feature>
<keyword evidence="2" id="KW-0479">Metal-binding</keyword>
<dbReference type="Pfam" id="PF02678">
    <property type="entry name" value="Pirin"/>
    <property type="match status" value="1"/>
</dbReference>
<accession>I0YR10</accession>
<dbReference type="EMBL" id="AGSI01000014">
    <property type="protein sequence ID" value="EIE20829.1"/>
    <property type="molecule type" value="Genomic_DNA"/>
</dbReference>
<dbReference type="InterPro" id="IPR012093">
    <property type="entry name" value="Pirin"/>
</dbReference>
<feature type="binding site" evidence="2">
    <location>
        <position position="90"/>
    </location>
    <ligand>
        <name>Fe cation</name>
        <dbReference type="ChEBI" id="CHEBI:24875"/>
    </ligand>
</feature>
<dbReference type="OrthoDB" id="198735at2759"/>
<dbReference type="Proteomes" id="UP000007264">
    <property type="component" value="Unassembled WGS sequence"/>
</dbReference>
<dbReference type="CDD" id="cd02910">
    <property type="entry name" value="cupin_Yhhw_N"/>
    <property type="match status" value="1"/>
</dbReference>
<gene>
    <name evidence="6" type="ORF">COCSUDRAFT_48424</name>
</gene>
<dbReference type="InterPro" id="IPR014710">
    <property type="entry name" value="RmlC-like_jellyroll"/>
</dbReference>
<keyword evidence="7" id="KW-1185">Reference proteome</keyword>
<dbReference type="Gene3D" id="2.60.120.10">
    <property type="entry name" value="Jelly Rolls"/>
    <property type="match status" value="2"/>
</dbReference>